<proteinExistence type="inferred from homology"/>
<feature type="domain" description="Peptidase M3A/M3B catalytic" evidence="8">
    <location>
        <begin position="302"/>
        <end position="441"/>
    </location>
</feature>
<dbReference type="Pfam" id="PF01432">
    <property type="entry name" value="Peptidase_M3"/>
    <property type="match status" value="2"/>
</dbReference>
<evidence type="ECO:0000259" key="8">
    <source>
        <dbReference type="Pfam" id="PF01432"/>
    </source>
</evidence>
<keyword evidence="5 7" id="KW-0862">Zinc</keyword>
<evidence type="ECO:0000256" key="3">
    <source>
        <dbReference type="ARBA" id="ARBA00022723"/>
    </source>
</evidence>
<keyword evidence="4 7" id="KW-0378">Hydrolase</keyword>
<evidence type="ECO:0000256" key="1">
    <source>
        <dbReference type="ARBA" id="ARBA00006040"/>
    </source>
</evidence>
<keyword evidence="6 7" id="KW-0482">Metalloprotease</keyword>
<evidence type="ECO:0000256" key="7">
    <source>
        <dbReference type="RuleBase" id="RU003435"/>
    </source>
</evidence>
<evidence type="ECO:0000256" key="6">
    <source>
        <dbReference type="ARBA" id="ARBA00023049"/>
    </source>
</evidence>
<reference evidence="9 10" key="1">
    <citation type="journal article" date="2024" name="J. Plant Pathol.">
        <title>Sequence and assembly of the genome of Seiridium unicorne, isolate CBS 538.82, causal agent of cypress canker disease.</title>
        <authorList>
            <person name="Scali E."/>
            <person name="Rocca G.D."/>
            <person name="Danti R."/>
            <person name="Garbelotto M."/>
            <person name="Barberini S."/>
            <person name="Baroncelli R."/>
            <person name="Emiliani G."/>
        </authorList>
    </citation>
    <scope>NUCLEOTIDE SEQUENCE [LARGE SCALE GENOMIC DNA]</scope>
    <source>
        <strain evidence="9 10">BM-138-508</strain>
    </source>
</reference>
<dbReference type="EMBL" id="JARVKF010000010">
    <property type="protein sequence ID" value="KAK9425897.1"/>
    <property type="molecule type" value="Genomic_DNA"/>
</dbReference>
<dbReference type="Gene3D" id="1.10.1370.10">
    <property type="entry name" value="Neurolysin, domain 3"/>
    <property type="match status" value="2"/>
</dbReference>
<comment type="similarity">
    <text evidence="1 7">Belongs to the peptidase M3 family.</text>
</comment>
<comment type="cofactor">
    <cofactor evidence="7">
        <name>Zn(2+)</name>
        <dbReference type="ChEBI" id="CHEBI:29105"/>
    </cofactor>
    <text evidence="7">Binds 1 zinc ion.</text>
</comment>
<feature type="domain" description="Peptidase M3A/M3B catalytic" evidence="8">
    <location>
        <begin position="450"/>
        <end position="671"/>
    </location>
</feature>
<evidence type="ECO:0000256" key="4">
    <source>
        <dbReference type="ARBA" id="ARBA00022801"/>
    </source>
</evidence>
<dbReference type="Gene3D" id="3.90.180.10">
    <property type="entry name" value="Medium-chain alcohol dehydrogenases, catalytic domain"/>
    <property type="match status" value="1"/>
</dbReference>
<dbReference type="InterPro" id="IPR024077">
    <property type="entry name" value="Neurolysin/TOP_dom2"/>
</dbReference>
<dbReference type="InterPro" id="IPR045090">
    <property type="entry name" value="Pept_M3A_M3B"/>
</dbReference>
<dbReference type="Gene3D" id="3.40.50.720">
    <property type="entry name" value="NAD(P)-binding Rossmann-like Domain"/>
    <property type="match status" value="1"/>
</dbReference>
<keyword evidence="10" id="KW-1185">Reference proteome</keyword>
<dbReference type="PANTHER" id="PTHR11804">
    <property type="entry name" value="PROTEASE M3 THIMET OLIGOPEPTIDASE-RELATED"/>
    <property type="match status" value="1"/>
</dbReference>
<accession>A0ABR2VG49</accession>
<dbReference type="SUPFAM" id="SSF55486">
    <property type="entry name" value="Metalloproteases ('zincins'), catalytic domain"/>
    <property type="match status" value="1"/>
</dbReference>
<evidence type="ECO:0000256" key="5">
    <source>
        <dbReference type="ARBA" id="ARBA00022833"/>
    </source>
</evidence>
<name>A0ABR2VG49_9PEZI</name>
<dbReference type="InterPro" id="IPR001567">
    <property type="entry name" value="Pept_M3A_M3B_dom"/>
</dbReference>
<keyword evidence="3 7" id="KW-0479">Metal-binding</keyword>
<protein>
    <submittedName>
        <fullName evidence="9">Peptidase M3A/M3B catalytic domain-containing protein</fullName>
    </submittedName>
</protein>
<dbReference type="PANTHER" id="PTHR11804:SF84">
    <property type="entry name" value="SACCHAROLYSIN"/>
    <property type="match status" value="1"/>
</dbReference>
<evidence type="ECO:0000313" key="9">
    <source>
        <dbReference type="EMBL" id="KAK9425897.1"/>
    </source>
</evidence>
<evidence type="ECO:0000256" key="2">
    <source>
        <dbReference type="ARBA" id="ARBA00022670"/>
    </source>
</evidence>
<comment type="caution">
    <text evidence="9">The sequence shown here is derived from an EMBL/GenBank/DDBJ whole genome shotgun (WGS) entry which is preliminary data.</text>
</comment>
<gene>
    <name evidence="9" type="ORF">SUNI508_12790</name>
</gene>
<dbReference type="Proteomes" id="UP001408356">
    <property type="component" value="Unassembled WGS sequence"/>
</dbReference>
<sequence length="676" mass="75696">MWSVRVPTACTDHVVRAGKPRHMTVTLLKSIGASQVFNYNDPNVIKKILNAMDGKTAAGAIAIGDNSAFRCLDVLGHCKGDKHVAMATFPIPAQPKRFALLQIVFYSVTSMISIAIKSRLRGIKTSFVGGTVAHSPVGDALYVNFLPEALANGKFRAAPEPMVVGQGLEPIQEALELQKKGVSARKIVSSDTTPARIVALIAGYENTIDAVVRNTTLENATFDTVVRPWVDTDNAMQAPAGWKSTSCAANTSAALDKKAAASGLMSKSWMEDELAKWGIDDSLPDRPRRFVPFANGGSQEVVKYAHSSEVRRRMFFQNDKKPVQNELILEETIRRHCTQAQILGLPNHAAFRAKGRAVKSAEWIKEFPRNVDGRLVDHAKKEVAELQQLRIEDRKQREVLQKGDEKAFPAWEQQYYINLMEKAVDLDEEKISEYFPVEQVMVLPPGICKLLKHVEVVAVFHELGHALHDLLSKTTYVAFRGSNRLPVDIGEMPSKYLTKWQIDNPGQPDPPRTIPKELVQALQRSQWLDQGLFYNRQAMVSTFDMAVHSIKSPDDVPDMRQLWYSLQEELEGRDFTDIKSDGSAFTTFAHLVSRYDAGYYGYSASDVSSCAAFAQDIWRSKFAEYPRDRLTWELYHHMILEYGGAHPHKLHMLKDFLVREPNGDTLVESLELGAVE</sequence>
<organism evidence="9 10">
    <name type="scientific">Seiridium unicorne</name>
    <dbReference type="NCBI Taxonomy" id="138068"/>
    <lineage>
        <taxon>Eukaryota</taxon>
        <taxon>Fungi</taxon>
        <taxon>Dikarya</taxon>
        <taxon>Ascomycota</taxon>
        <taxon>Pezizomycotina</taxon>
        <taxon>Sordariomycetes</taxon>
        <taxon>Xylariomycetidae</taxon>
        <taxon>Amphisphaeriales</taxon>
        <taxon>Sporocadaceae</taxon>
        <taxon>Seiridium</taxon>
    </lineage>
</organism>
<keyword evidence="2 7" id="KW-0645">Protease</keyword>
<evidence type="ECO:0000313" key="10">
    <source>
        <dbReference type="Proteomes" id="UP001408356"/>
    </source>
</evidence>